<dbReference type="SUPFAM" id="SSF52490">
    <property type="entry name" value="Tubulin nucleotide-binding domain-like"/>
    <property type="match status" value="1"/>
</dbReference>
<dbReference type="Pfam" id="PF12327">
    <property type="entry name" value="FtsZ_C"/>
    <property type="match status" value="1"/>
</dbReference>
<comment type="function">
    <text evidence="8 10">Essential cell division protein that forms a contractile ring structure (Z ring) at the future cell division site. The regulation of the ring assembly controls the timing and the location of cell division. One of the functions of the FtsZ ring is to recruit other cell division proteins to the septum to produce a new cell wall between the dividing cells. Binds GTP and shows GTPase activity.</text>
</comment>
<dbReference type="Pfam" id="PF00091">
    <property type="entry name" value="Tubulin"/>
    <property type="match status" value="1"/>
</dbReference>
<dbReference type="GO" id="GO:0051258">
    <property type="term" value="P:protein polymerization"/>
    <property type="evidence" value="ECO:0007669"/>
    <property type="project" value="UniProtKB-UniRule"/>
</dbReference>
<dbReference type="PANTHER" id="PTHR30314:SF3">
    <property type="entry name" value="MITOCHONDRIAL DIVISION PROTEIN FSZA"/>
    <property type="match status" value="1"/>
</dbReference>
<feature type="compositionally biased region" description="Pro residues" evidence="11">
    <location>
        <begin position="363"/>
        <end position="386"/>
    </location>
</feature>
<dbReference type="FunFam" id="3.40.50.1440:FF:000001">
    <property type="entry name" value="Cell division protein FtsZ"/>
    <property type="match status" value="1"/>
</dbReference>
<dbReference type="InterPro" id="IPR008280">
    <property type="entry name" value="Tub_FtsZ_C"/>
</dbReference>
<reference evidence="14 15" key="1">
    <citation type="submission" date="2019-06" db="EMBL/GenBank/DDBJ databases">
        <title>Sequencing the genomes of 1000 actinobacteria strains.</title>
        <authorList>
            <person name="Klenk H.-P."/>
        </authorList>
    </citation>
    <scope>NUCLEOTIDE SEQUENCE [LARGE SCALE GENOMIC DNA]</scope>
    <source>
        <strain evidence="14 15">DSM 45511</strain>
    </source>
</reference>
<dbReference type="Gene3D" id="3.40.50.1440">
    <property type="entry name" value="Tubulin/FtsZ, GTPase domain"/>
    <property type="match status" value="1"/>
</dbReference>
<feature type="binding site" evidence="8">
    <location>
        <begin position="105"/>
        <end position="107"/>
    </location>
    <ligand>
        <name>GTP</name>
        <dbReference type="ChEBI" id="CHEBI:37565"/>
    </ligand>
</feature>
<proteinExistence type="inferred from homology"/>
<feature type="domain" description="Tubulin/FtsZ 2-layer sandwich" evidence="13">
    <location>
        <begin position="204"/>
        <end position="321"/>
    </location>
</feature>
<dbReference type="InterPro" id="IPR018316">
    <property type="entry name" value="Tubulin/FtsZ_2-layer-sand-dom"/>
</dbReference>
<gene>
    <name evidence="8" type="primary">ftsZ</name>
    <name evidence="14" type="ORF">FB388_2005</name>
</gene>
<dbReference type="SMART" id="SM00865">
    <property type="entry name" value="Tubulin_C"/>
    <property type="match status" value="1"/>
</dbReference>
<dbReference type="SUPFAM" id="SSF55307">
    <property type="entry name" value="Tubulin C-terminal domain-like"/>
    <property type="match status" value="1"/>
</dbReference>
<evidence type="ECO:0000256" key="2">
    <source>
        <dbReference type="ARBA" id="ARBA00022490"/>
    </source>
</evidence>
<comment type="caution">
    <text evidence="14">The sequence shown here is derived from an EMBL/GenBank/DDBJ whole genome shotgun (WGS) entry which is preliminary data.</text>
</comment>
<sequence length="508" mass="51127">MTPPHNYLAVIKVVGIGGGGVNAVNRMIEVGLKGVEFIAVNTDAQALLMSDADVKLDIGRELTRGLGAGANPEVGRKAAEDHREEIEEVLKGADMVFVTAGEGGGTGTGGAPVVASIARKLGALTIGVVTRPFTFEGRRRAGQAEEGITSLRNECDTLIVIPNDRLLQLGDVGVSLMDAFRSADEVLLSGVQGITNLITTPGLINLDFADVKSVMSGAGSALMGIGSSRGEGRAVQAAGKAINSPLLEASMDGAQGVLLSIAGGSDLGLFEINEAASLVQEAAHPEANIIFGTVIDDSLGDEVRVTVIAAGFEAGGPTHKKLEPTAFKSQEKTSPGVIAAGVSGTTASAAGNGSAPAAAPSAPAAPPPTVPGSQPSPPPSSPPPSASVPNGNGAQNGAGHAAGNGSAAAQSTPYTSGRGAATGQPAHPTAPNQAGTLPPATPPAAGGTGYTPLQRQPDAPRREAAYEQPVPEPQRPHVSERSSAPLYTQPVDVTDLDDDVDVPPFMKR</sequence>
<evidence type="ECO:0000256" key="10">
    <source>
        <dbReference type="RuleBase" id="RU000631"/>
    </source>
</evidence>
<dbReference type="GO" id="GO:0005525">
    <property type="term" value="F:GTP binding"/>
    <property type="evidence" value="ECO:0007669"/>
    <property type="project" value="UniProtKB-UniRule"/>
</dbReference>
<dbReference type="FunFam" id="3.30.1330.20:FF:000005">
    <property type="entry name" value="Cell division protein FtsZ"/>
    <property type="match status" value="1"/>
</dbReference>
<dbReference type="GO" id="GO:0005737">
    <property type="term" value="C:cytoplasm"/>
    <property type="evidence" value="ECO:0007669"/>
    <property type="project" value="UniProtKB-SubCell"/>
</dbReference>
<keyword evidence="7 8" id="KW-0131">Cell cycle</keyword>
<dbReference type="HAMAP" id="MF_00909">
    <property type="entry name" value="FtsZ"/>
    <property type="match status" value="1"/>
</dbReference>
<keyword evidence="2 8" id="KW-0963">Cytoplasm</keyword>
<comment type="similarity">
    <text evidence="1 8 10">Belongs to the FtsZ family.</text>
</comment>
<evidence type="ECO:0000259" key="12">
    <source>
        <dbReference type="SMART" id="SM00864"/>
    </source>
</evidence>
<feature type="region of interest" description="Disordered" evidence="11">
    <location>
        <begin position="347"/>
        <end position="508"/>
    </location>
</feature>
<evidence type="ECO:0000313" key="14">
    <source>
        <dbReference type="EMBL" id="TQM44634.1"/>
    </source>
</evidence>
<protein>
    <recommendedName>
        <fullName evidence="8 9">Cell division protein FtsZ</fullName>
    </recommendedName>
</protein>
<keyword evidence="3 8" id="KW-0132">Cell division</keyword>
<feature type="domain" description="Tubulin/FtsZ GTPase" evidence="12">
    <location>
        <begin position="10"/>
        <end position="202"/>
    </location>
</feature>
<feature type="binding site" evidence="8">
    <location>
        <begin position="18"/>
        <end position="22"/>
    </location>
    <ligand>
        <name>GTP</name>
        <dbReference type="ChEBI" id="CHEBI:37565"/>
    </ligand>
</feature>
<dbReference type="PANTHER" id="PTHR30314">
    <property type="entry name" value="CELL DIVISION PROTEIN FTSZ-RELATED"/>
    <property type="match status" value="1"/>
</dbReference>
<dbReference type="EMBL" id="VFPH01000001">
    <property type="protein sequence ID" value="TQM44634.1"/>
    <property type="molecule type" value="Genomic_DNA"/>
</dbReference>
<dbReference type="GO" id="GO:0043093">
    <property type="term" value="P:FtsZ-dependent cytokinesis"/>
    <property type="evidence" value="ECO:0007669"/>
    <property type="project" value="UniProtKB-UniRule"/>
</dbReference>
<dbReference type="RefSeq" id="WP_142099624.1">
    <property type="nucleotide sequence ID" value="NZ_VFPH01000001.1"/>
</dbReference>
<evidence type="ECO:0000256" key="8">
    <source>
        <dbReference type="HAMAP-Rule" id="MF_00909"/>
    </source>
</evidence>
<comment type="subcellular location">
    <subcellularLocation>
        <location evidence="8">Cytoplasm</location>
    </subcellularLocation>
    <text evidence="8">Assembles at midcell at the inner surface of the cytoplasmic membrane.</text>
</comment>
<evidence type="ECO:0000256" key="9">
    <source>
        <dbReference type="NCBIfam" id="TIGR00065"/>
    </source>
</evidence>
<dbReference type="Gene3D" id="3.30.1330.20">
    <property type="entry name" value="Tubulin/FtsZ, C-terminal domain"/>
    <property type="match status" value="1"/>
</dbReference>
<dbReference type="InterPro" id="IPR000158">
    <property type="entry name" value="Cell_div_FtsZ"/>
</dbReference>
<evidence type="ECO:0000313" key="15">
    <source>
        <dbReference type="Proteomes" id="UP000319818"/>
    </source>
</evidence>
<dbReference type="GO" id="GO:0003924">
    <property type="term" value="F:GTPase activity"/>
    <property type="evidence" value="ECO:0007669"/>
    <property type="project" value="UniProtKB-UniRule"/>
</dbReference>
<evidence type="ECO:0000256" key="3">
    <source>
        <dbReference type="ARBA" id="ARBA00022618"/>
    </source>
</evidence>
<dbReference type="OrthoDB" id="9813375at2"/>
<keyword evidence="6 8" id="KW-0717">Septation</keyword>
<dbReference type="InterPro" id="IPR024757">
    <property type="entry name" value="FtsZ_C"/>
</dbReference>
<keyword evidence="4 8" id="KW-0547">Nucleotide-binding</keyword>
<evidence type="ECO:0000256" key="1">
    <source>
        <dbReference type="ARBA" id="ARBA00009690"/>
    </source>
</evidence>
<dbReference type="InterPro" id="IPR036525">
    <property type="entry name" value="Tubulin/FtsZ_GTPase_sf"/>
</dbReference>
<feature type="binding site" evidence="8">
    <location>
        <position position="136"/>
    </location>
    <ligand>
        <name>GTP</name>
        <dbReference type="ChEBI" id="CHEBI:37565"/>
    </ligand>
</feature>
<keyword evidence="5 8" id="KW-0342">GTP-binding</keyword>
<comment type="subunit">
    <text evidence="8">Homodimer. Polymerizes to form a dynamic ring structure in a strictly GTP-dependent manner. Interacts directly with several other division proteins.</text>
</comment>
<evidence type="ECO:0000256" key="4">
    <source>
        <dbReference type="ARBA" id="ARBA00022741"/>
    </source>
</evidence>
<dbReference type="Proteomes" id="UP000319818">
    <property type="component" value="Unassembled WGS sequence"/>
</dbReference>
<feature type="binding site" evidence="8">
    <location>
        <position position="184"/>
    </location>
    <ligand>
        <name>GTP</name>
        <dbReference type="ChEBI" id="CHEBI:37565"/>
    </ligand>
</feature>
<dbReference type="GO" id="GO:0000917">
    <property type="term" value="P:division septum assembly"/>
    <property type="evidence" value="ECO:0007669"/>
    <property type="project" value="UniProtKB-KW"/>
</dbReference>
<dbReference type="InterPro" id="IPR003008">
    <property type="entry name" value="Tubulin_FtsZ_GTPase"/>
</dbReference>
<dbReference type="AlphaFoldDB" id="A0A543GEZ7"/>
<evidence type="ECO:0000256" key="5">
    <source>
        <dbReference type="ARBA" id="ARBA00023134"/>
    </source>
</evidence>
<evidence type="ECO:0000259" key="13">
    <source>
        <dbReference type="SMART" id="SM00865"/>
    </source>
</evidence>
<dbReference type="PROSITE" id="PS01134">
    <property type="entry name" value="FTSZ_1"/>
    <property type="match status" value="1"/>
</dbReference>
<dbReference type="SMART" id="SM00864">
    <property type="entry name" value="Tubulin"/>
    <property type="match status" value="1"/>
</dbReference>
<dbReference type="PRINTS" id="PR00423">
    <property type="entry name" value="CELLDVISFTSZ"/>
</dbReference>
<evidence type="ECO:0000256" key="11">
    <source>
        <dbReference type="SAM" id="MobiDB-lite"/>
    </source>
</evidence>
<accession>A0A543GEZ7</accession>
<dbReference type="PROSITE" id="PS01135">
    <property type="entry name" value="FTSZ_2"/>
    <property type="match status" value="1"/>
</dbReference>
<dbReference type="GO" id="GO:0032153">
    <property type="term" value="C:cell division site"/>
    <property type="evidence" value="ECO:0007669"/>
    <property type="project" value="UniProtKB-UniRule"/>
</dbReference>
<dbReference type="InterPro" id="IPR037103">
    <property type="entry name" value="Tubulin/FtsZ-like_C"/>
</dbReference>
<dbReference type="InterPro" id="IPR045061">
    <property type="entry name" value="FtsZ/CetZ"/>
</dbReference>
<feature type="compositionally biased region" description="Low complexity" evidence="11">
    <location>
        <begin position="347"/>
        <end position="362"/>
    </location>
</feature>
<feature type="binding site" evidence="8">
    <location>
        <position position="140"/>
    </location>
    <ligand>
        <name>GTP</name>
        <dbReference type="ChEBI" id="CHEBI:37565"/>
    </ligand>
</feature>
<evidence type="ECO:0000256" key="6">
    <source>
        <dbReference type="ARBA" id="ARBA00023210"/>
    </source>
</evidence>
<dbReference type="NCBIfam" id="TIGR00065">
    <property type="entry name" value="ftsZ"/>
    <property type="match status" value="1"/>
</dbReference>
<dbReference type="CDD" id="cd02201">
    <property type="entry name" value="FtsZ_type1"/>
    <property type="match status" value="1"/>
</dbReference>
<organism evidence="14 15">
    <name type="scientific">Pseudonocardia cypriaca</name>
    <dbReference type="NCBI Taxonomy" id="882449"/>
    <lineage>
        <taxon>Bacteria</taxon>
        <taxon>Bacillati</taxon>
        <taxon>Actinomycetota</taxon>
        <taxon>Actinomycetes</taxon>
        <taxon>Pseudonocardiales</taxon>
        <taxon>Pseudonocardiaceae</taxon>
        <taxon>Pseudonocardia</taxon>
    </lineage>
</organism>
<keyword evidence="15" id="KW-1185">Reference proteome</keyword>
<name>A0A543GEZ7_9PSEU</name>
<dbReference type="InterPro" id="IPR020805">
    <property type="entry name" value="Cell_div_FtsZ_CS"/>
</dbReference>
<evidence type="ECO:0000256" key="7">
    <source>
        <dbReference type="ARBA" id="ARBA00023306"/>
    </source>
</evidence>